<gene>
    <name evidence="3" type="ORF">ACFQ4C_29810</name>
</gene>
<keyword evidence="2" id="KW-1133">Transmembrane helix</keyword>
<evidence type="ECO:0000256" key="2">
    <source>
        <dbReference type="SAM" id="Phobius"/>
    </source>
</evidence>
<protein>
    <submittedName>
        <fullName evidence="3">DUF4133 domain-containing protein</fullName>
    </submittedName>
</protein>
<evidence type="ECO:0000313" key="3">
    <source>
        <dbReference type="EMBL" id="MFD1145359.1"/>
    </source>
</evidence>
<accession>A0ABW3QEJ0</accession>
<dbReference type="Pfam" id="PF13571">
    <property type="entry name" value="DUF4133"/>
    <property type="match status" value="1"/>
</dbReference>
<dbReference type="EMBL" id="JBHTLP010000044">
    <property type="protein sequence ID" value="MFD1145359.1"/>
    <property type="molecule type" value="Genomic_DNA"/>
</dbReference>
<feature type="transmembrane region" description="Helical" evidence="2">
    <location>
        <begin position="47"/>
        <end position="65"/>
    </location>
</feature>
<keyword evidence="2" id="KW-0812">Transmembrane</keyword>
<organism evidence="3 4">
    <name type="scientific">Larkinella insperata</name>
    <dbReference type="NCBI Taxonomy" id="332158"/>
    <lineage>
        <taxon>Bacteria</taxon>
        <taxon>Pseudomonadati</taxon>
        <taxon>Bacteroidota</taxon>
        <taxon>Cytophagia</taxon>
        <taxon>Cytophagales</taxon>
        <taxon>Spirosomataceae</taxon>
        <taxon>Larkinella</taxon>
    </lineage>
</organism>
<dbReference type="RefSeq" id="WP_134038336.1">
    <property type="nucleotide sequence ID" value="NZ_JBHTLP010000044.1"/>
</dbReference>
<proteinExistence type="predicted"/>
<evidence type="ECO:0000256" key="1">
    <source>
        <dbReference type="SAM" id="MobiDB-lite"/>
    </source>
</evidence>
<reference evidence="4" key="1">
    <citation type="journal article" date="2019" name="Int. J. Syst. Evol. Microbiol.">
        <title>The Global Catalogue of Microorganisms (GCM) 10K type strain sequencing project: providing services to taxonomists for standard genome sequencing and annotation.</title>
        <authorList>
            <consortium name="The Broad Institute Genomics Platform"/>
            <consortium name="The Broad Institute Genome Sequencing Center for Infectious Disease"/>
            <person name="Wu L."/>
            <person name="Ma J."/>
        </authorList>
    </citation>
    <scope>NUCLEOTIDE SEQUENCE [LARGE SCALE GENOMIC DNA]</scope>
    <source>
        <strain evidence="4">CCUG 55608</strain>
    </source>
</reference>
<evidence type="ECO:0000313" key="4">
    <source>
        <dbReference type="Proteomes" id="UP001597116"/>
    </source>
</evidence>
<comment type="caution">
    <text evidence="3">The sequence shown here is derived from an EMBL/GenBank/DDBJ whole genome shotgun (WGS) entry which is preliminary data.</text>
</comment>
<dbReference type="InterPro" id="IPR025407">
    <property type="entry name" value="DUF4133"/>
</dbReference>
<keyword evidence="2" id="KW-0472">Membrane</keyword>
<name>A0ABW3QEJ0_9BACT</name>
<feature type="region of interest" description="Disordered" evidence="1">
    <location>
        <begin position="101"/>
        <end position="120"/>
    </location>
</feature>
<feature type="transmembrane region" description="Helical" evidence="2">
    <location>
        <begin position="21"/>
        <end position="41"/>
    </location>
</feature>
<dbReference type="Proteomes" id="UP001597116">
    <property type="component" value="Unassembled WGS sequence"/>
</dbReference>
<keyword evidence="4" id="KW-1185">Reference proteome</keyword>
<sequence>MLEINKGVGQPVELVGIKGTYLLLIIAIVVGGLLLALLLYWLRANTYLISFASLGVMGVGLWYCLHMSKKYGLHGIAKQEADRSQPKAILINSTKSFAQLRRETQRSIPRKGSATAGRRG</sequence>